<evidence type="ECO:0000313" key="1">
    <source>
        <dbReference type="EMBL" id="EGW05824.1"/>
    </source>
</evidence>
<sequence length="67" mass="7590">MGCVFNRNVNISNKKAQYKASLPCLTPETAHDKVGCSWGIQWSENTKDHQARVHKPKGSHFRFAHPV</sequence>
<protein>
    <submittedName>
        <fullName evidence="1">Uncharacterized protein</fullName>
    </submittedName>
</protein>
<evidence type="ECO:0000313" key="2">
    <source>
        <dbReference type="Proteomes" id="UP000001075"/>
    </source>
</evidence>
<name>G3HA78_CRIGR</name>
<proteinExistence type="predicted"/>
<dbReference type="AlphaFoldDB" id="G3HA78"/>
<gene>
    <name evidence="1" type="ORF">I79_007320</name>
</gene>
<dbReference type="InParanoid" id="G3HA78"/>
<accession>G3HA78</accession>
<organism evidence="1 2">
    <name type="scientific">Cricetulus griseus</name>
    <name type="common">Chinese hamster</name>
    <name type="synonym">Cricetulus barabensis griseus</name>
    <dbReference type="NCBI Taxonomy" id="10029"/>
    <lineage>
        <taxon>Eukaryota</taxon>
        <taxon>Metazoa</taxon>
        <taxon>Chordata</taxon>
        <taxon>Craniata</taxon>
        <taxon>Vertebrata</taxon>
        <taxon>Euteleostomi</taxon>
        <taxon>Mammalia</taxon>
        <taxon>Eutheria</taxon>
        <taxon>Euarchontoglires</taxon>
        <taxon>Glires</taxon>
        <taxon>Rodentia</taxon>
        <taxon>Myomorpha</taxon>
        <taxon>Muroidea</taxon>
        <taxon>Cricetidae</taxon>
        <taxon>Cricetinae</taxon>
        <taxon>Cricetulus</taxon>
    </lineage>
</organism>
<dbReference type="EMBL" id="JH000245">
    <property type="protein sequence ID" value="EGW05824.1"/>
    <property type="molecule type" value="Genomic_DNA"/>
</dbReference>
<dbReference type="Proteomes" id="UP000001075">
    <property type="component" value="Unassembled WGS sequence"/>
</dbReference>
<reference evidence="2" key="1">
    <citation type="journal article" date="2011" name="Nat. Biotechnol.">
        <title>The genomic sequence of the Chinese hamster ovary (CHO)-K1 cell line.</title>
        <authorList>
            <person name="Xu X."/>
            <person name="Nagarajan H."/>
            <person name="Lewis N.E."/>
            <person name="Pan S."/>
            <person name="Cai Z."/>
            <person name="Liu X."/>
            <person name="Chen W."/>
            <person name="Xie M."/>
            <person name="Wang W."/>
            <person name="Hammond S."/>
            <person name="Andersen M.R."/>
            <person name="Neff N."/>
            <person name="Passarelli B."/>
            <person name="Koh W."/>
            <person name="Fan H.C."/>
            <person name="Wang J."/>
            <person name="Gui Y."/>
            <person name="Lee K.H."/>
            <person name="Betenbaugh M.J."/>
            <person name="Quake S.R."/>
            <person name="Famili I."/>
            <person name="Palsson B.O."/>
            <person name="Wang J."/>
        </authorList>
    </citation>
    <scope>NUCLEOTIDE SEQUENCE [LARGE SCALE GENOMIC DNA]</scope>
    <source>
        <strain evidence="2">CHO K1 cell line</strain>
    </source>
</reference>